<protein>
    <submittedName>
        <fullName evidence="2">Uncharacterized protein</fullName>
    </submittedName>
</protein>
<organism evidence="2">
    <name type="scientific">Ajellomyces dermatitidis (strain ATCC 18188 / CBS 674.68)</name>
    <name type="common">Blastomyces dermatitidis</name>
    <dbReference type="NCBI Taxonomy" id="653446"/>
    <lineage>
        <taxon>Eukaryota</taxon>
        <taxon>Fungi</taxon>
        <taxon>Dikarya</taxon>
        <taxon>Ascomycota</taxon>
        <taxon>Pezizomycotina</taxon>
        <taxon>Eurotiomycetes</taxon>
        <taxon>Eurotiomycetidae</taxon>
        <taxon>Onygenales</taxon>
        <taxon>Ajellomycetaceae</taxon>
        <taxon>Blastomyces</taxon>
    </lineage>
</organism>
<keyword evidence="1" id="KW-0472">Membrane</keyword>
<keyword evidence="1" id="KW-0812">Transmembrane</keyword>
<evidence type="ECO:0000256" key="1">
    <source>
        <dbReference type="SAM" id="Phobius"/>
    </source>
</evidence>
<evidence type="ECO:0000313" key="2">
    <source>
        <dbReference type="EMBL" id="KMW68058.1"/>
    </source>
</evidence>
<feature type="transmembrane region" description="Helical" evidence="1">
    <location>
        <begin position="92"/>
        <end position="114"/>
    </location>
</feature>
<dbReference type="AlphaFoldDB" id="A0A0J9EP98"/>
<reference evidence="2" key="1">
    <citation type="submission" date="2010-03" db="EMBL/GenBank/DDBJ databases">
        <title>Annotation of Blastomyces dermatitidis strain ATCC 18188.</title>
        <authorList>
            <consortium name="The Broad Institute Genome Sequencing Platform"/>
            <consortium name="Broad Institute Genome Sequencing Center for Infectious Disease."/>
            <person name="Cuomo C."/>
            <person name="Klein B."/>
            <person name="Sullivan T."/>
            <person name="Heitman J."/>
            <person name="Young S."/>
            <person name="Zeng Q."/>
            <person name="Gargeya S."/>
            <person name="Alvarado L."/>
            <person name="Berlin A.M."/>
            <person name="Chapman S.B."/>
            <person name="Chen Z."/>
            <person name="Freedman E."/>
            <person name="Gellesch M."/>
            <person name="Goldberg J."/>
            <person name="Griggs A."/>
            <person name="Gujja S."/>
            <person name="Heilman E."/>
            <person name="Heiman D."/>
            <person name="Howarth C."/>
            <person name="Mehta T."/>
            <person name="Neiman D."/>
            <person name="Pearson M."/>
            <person name="Roberts A."/>
            <person name="Saif S."/>
            <person name="Shea T."/>
            <person name="Shenoy N."/>
            <person name="Sisk P."/>
            <person name="Stolte C."/>
            <person name="Sykes S."/>
            <person name="White J."/>
            <person name="Yandava C."/>
            <person name="Haas B."/>
            <person name="Nusbaum C."/>
            <person name="Birren B."/>
        </authorList>
    </citation>
    <scope>NUCLEOTIDE SEQUENCE</scope>
    <source>
        <strain evidence="2">ATCC 18188</strain>
    </source>
</reference>
<dbReference type="Proteomes" id="UP000007802">
    <property type="component" value="Unassembled WGS sequence"/>
</dbReference>
<dbReference type="EMBL" id="GG749447">
    <property type="protein sequence ID" value="KMW68058.1"/>
    <property type="molecule type" value="Genomic_DNA"/>
</dbReference>
<accession>A0A0J9EP98</accession>
<feature type="non-terminal residue" evidence="2">
    <location>
        <position position="131"/>
    </location>
</feature>
<sequence>QCIIMNDNTSSYTLSTVSLLKLLHVDRSVFTDDSELNIKLLIENLKNVIMKKLSISCVTESSIFFSSLSVSFSAAFSQSSTPVSVSDSPASAISVPVTLTSVTSDFIISAFIISSSQFKKMLYRLNESCLS</sequence>
<proteinExistence type="predicted"/>
<feature type="transmembrane region" description="Helical" evidence="1">
    <location>
        <begin position="53"/>
        <end position="72"/>
    </location>
</feature>
<keyword evidence="1" id="KW-1133">Transmembrane helix</keyword>
<feature type="non-terminal residue" evidence="2">
    <location>
        <position position="1"/>
    </location>
</feature>
<name>A0A0J9EP98_AJEDA</name>
<gene>
    <name evidence="2" type="ORF">BDDG_12555</name>
</gene>